<dbReference type="InParanoid" id="A0A1B7NG66"/>
<dbReference type="EMBL" id="KV448133">
    <property type="protein sequence ID" value="OAX43769.1"/>
    <property type="molecule type" value="Genomic_DNA"/>
</dbReference>
<evidence type="ECO:0000313" key="2">
    <source>
        <dbReference type="Proteomes" id="UP000092154"/>
    </source>
</evidence>
<accession>A0A1B7NG66</accession>
<protein>
    <submittedName>
        <fullName evidence="1">Uncharacterized protein</fullName>
    </submittedName>
</protein>
<name>A0A1B7NG66_9AGAM</name>
<sequence length="189" mass="19907">MWAVLGRDVAASGLFEDGPPCTSDEKVVVTCTGNSADDGGSSWCETRKDGRDTAAVWLGGKGTSSCPDLLVSGCFIPASLEHIESASWGSGPLVTAHPLRINFFWATACFSYGDTAIFLREACDVCSTMSVVGGSWDHDYPILELVPLVAGCSTFANDFDLILDDDLTVAVEVEENDGGEVLVASTAKQ</sequence>
<reference evidence="1 2" key="1">
    <citation type="submission" date="2016-06" db="EMBL/GenBank/DDBJ databases">
        <title>Comparative genomics of the ectomycorrhizal sister species Rhizopogon vinicolor and Rhizopogon vesiculosus (Basidiomycota: Boletales) reveals a divergence of the mating type B locus.</title>
        <authorList>
            <consortium name="DOE Joint Genome Institute"/>
            <person name="Mujic A.B."/>
            <person name="Kuo A."/>
            <person name="Tritt A."/>
            <person name="Lipzen A."/>
            <person name="Chen C."/>
            <person name="Johnson J."/>
            <person name="Sharma A."/>
            <person name="Barry K."/>
            <person name="Grigoriev I.V."/>
            <person name="Spatafora J.W."/>
        </authorList>
    </citation>
    <scope>NUCLEOTIDE SEQUENCE [LARGE SCALE GENOMIC DNA]</scope>
    <source>
        <strain evidence="1 2">AM-OR11-026</strain>
    </source>
</reference>
<organism evidence="1 2">
    <name type="scientific">Rhizopogon vinicolor AM-OR11-026</name>
    <dbReference type="NCBI Taxonomy" id="1314800"/>
    <lineage>
        <taxon>Eukaryota</taxon>
        <taxon>Fungi</taxon>
        <taxon>Dikarya</taxon>
        <taxon>Basidiomycota</taxon>
        <taxon>Agaricomycotina</taxon>
        <taxon>Agaricomycetes</taxon>
        <taxon>Agaricomycetidae</taxon>
        <taxon>Boletales</taxon>
        <taxon>Suillineae</taxon>
        <taxon>Rhizopogonaceae</taxon>
        <taxon>Rhizopogon</taxon>
    </lineage>
</organism>
<dbReference type="Proteomes" id="UP000092154">
    <property type="component" value="Unassembled WGS sequence"/>
</dbReference>
<evidence type="ECO:0000313" key="1">
    <source>
        <dbReference type="EMBL" id="OAX43769.1"/>
    </source>
</evidence>
<gene>
    <name evidence="1" type="ORF">K503DRAFT_779019</name>
</gene>
<dbReference type="AlphaFoldDB" id="A0A1B7NG66"/>
<proteinExistence type="predicted"/>
<keyword evidence="2" id="KW-1185">Reference proteome</keyword>